<gene>
    <name evidence="2" type="ORF">LCGC14_1855530</name>
</gene>
<feature type="non-terminal residue" evidence="2">
    <location>
        <position position="1"/>
    </location>
</feature>
<accession>A0A0F9J8B0</accession>
<reference evidence="2" key="1">
    <citation type="journal article" date="2015" name="Nature">
        <title>Complex archaea that bridge the gap between prokaryotes and eukaryotes.</title>
        <authorList>
            <person name="Spang A."/>
            <person name="Saw J.H."/>
            <person name="Jorgensen S.L."/>
            <person name="Zaremba-Niedzwiedzka K."/>
            <person name="Martijn J."/>
            <person name="Lind A.E."/>
            <person name="van Eijk R."/>
            <person name="Schleper C."/>
            <person name="Guy L."/>
            <person name="Ettema T.J."/>
        </authorList>
    </citation>
    <scope>NUCLEOTIDE SEQUENCE</scope>
</reference>
<evidence type="ECO:0000256" key="1">
    <source>
        <dbReference type="SAM" id="MobiDB-lite"/>
    </source>
</evidence>
<dbReference type="EMBL" id="LAZR01018700">
    <property type="protein sequence ID" value="KKL95342.1"/>
    <property type="molecule type" value="Genomic_DNA"/>
</dbReference>
<protein>
    <submittedName>
        <fullName evidence="2">Uncharacterized protein</fullName>
    </submittedName>
</protein>
<comment type="caution">
    <text evidence="2">The sequence shown here is derived from an EMBL/GenBank/DDBJ whole genome shotgun (WGS) entry which is preliminary data.</text>
</comment>
<name>A0A0F9J8B0_9ZZZZ</name>
<organism evidence="2">
    <name type="scientific">marine sediment metagenome</name>
    <dbReference type="NCBI Taxonomy" id="412755"/>
    <lineage>
        <taxon>unclassified sequences</taxon>
        <taxon>metagenomes</taxon>
        <taxon>ecological metagenomes</taxon>
    </lineage>
</organism>
<proteinExistence type="predicted"/>
<dbReference type="AlphaFoldDB" id="A0A0F9J8B0"/>
<evidence type="ECO:0000313" key="2">
    <source>
        <dbReference type="EMBL" id="KKL95342.1"/>
    </source>
</evidence>
<sequence>PFDRDDNGDIIEGEYRDETKTTHDRLDKK</sequence>
<feature type="region of interest" description="Disordered" evidence="1">
    <location>
        <begin position="1"/>
        <end position="29"/>
    </location>
</feature>